<keyword evidence="3" id="KW-0813">Transport</keyword>
<dbReference type="Gene3D" id="1.20.1250.20">
    <property type="entry name" value="MFS general substrate transporter like domains"/>
    <property type="match status" value="2"/>
</dbReference>
<keyword evidence="12" id="KW-1185">Reference proteome</keyword>
<dbReference type="PROSITE" id="PS50850">
    <property type="entry name" value="MFS"/>
    <property type="match status" value="1"/>
</dbReference>
<evidence type="ECO:0000313" key="12">
    <source>
        <dbReference type="Proteomes" id="UP001306950"/>
    </source>
</evidence>
<keyword evidence="7 9" id="KW-1133">Transmembrane helix</keyword>
<feature type="transmembrane region" description="Helical" evidence="9">
    <location>
        <begin position="253"/>
        <end position="275"/>
    </location>
</feature>
<evidence type="ECO:0000256" key="6">
    <source>
        <dbReference type="ARBA" id="ARBA00022692"/>
    </source>
</evidence>
<comment type="caution">
    <text evidence="11">The sequence shown here is derived from an EMBL/GenBank/DDBJ whole genome shotgun (WGS) entry which is preliminary data.</text>
</comment>
<dbReference type="Pfam" id="PF07690">
    <property type="entry name" value="MFS_1"/>
    <property type="match status" value="1"/>
</dbReference>
<evidence type="ECO:0000256" key="4">
    <source>
        <dbReference type="ARBA" id="ARBA00022475"/>
    </source>
</evidence>
<evidence type="ECO:0000256" key="3">
    <source>
        <dbReference type="ARBA" id="ARBA00022448"/>
    </source>
</evidence>
<feature type="transmembrane region" description="Helical" evidence="9">
    <location>
        <begin position="340"/>
        <end position="362"/>
    </location>
</feature>
<dbReference type="RefSeq" id="WP_331847659.1">
    <property type="nucleotide sequence ID" value="NZ_JAZHPZ010000008.1"/>
</dbReference>
<dbReference type="PANTHER" id="PTHR23535">
    <property type="entry name" value="SUGAR EFFLUX TRANSPORTER A-RELATED"/>
    <property type="match status" value="1"/>
</dbReference>
<feature type="transmembrane region" description="Helical" evidence="9">
    <location>
        <begin position="83"/>
        <end position="101"/>
    </location>
</feature>
<gene>
    <name evidence="11" type="ORF">V3851_16560</name>
</gene>
<organism evidence="11 12">
    <name type="scientific">Paenibacillus haidiansis</name>
    <dbReference type="NCBI Taxonomy" id="1574488"/>
    <lineage>
        <taxon>Bacteria</taxon>
        <taxon>Bacillati</taxon>
        <taxon>Bacillota</taxon>
        <taxon>Bacilli</taxon>
        <taxon>Bacillales</taxon>
        <taxon>Paenibacillaceae</taxon>
        <taxon>Paenibacillus</taxon>
    </lineage>
</organism>
<comment type="similarity">
    <text evidence="2">Belongs to the major facilitator superfamily. Set transporter family.</text>
</comment>
<proteinExistence type="inferred from homology"/>
<dbReference type="PANTHER" id="PTHR23535:SF2">
    <property type="entry name" value="SUGAR EFFLUX TRANSPORTER A-RELATED"/>
    <property type="match status" value="1"/>
</dbReference>
<dbReference type="InterPro" id="IPR036259">
    <property type="entry name" value="MFS_trans_sf"/>
</dbReference>
<feature type="transmembrane region" description="Helical" evidence="9">
    <location>
        <begin position="282"/>
        <end position="301"/>
    </location>
</feature>
<dbReference type="InterPro" id="IPR020846">
    <property type="entry name" value="MFS_dom"/>
</dbReference>
<feature type="transmembrane region" description="Helical" evidence="9">
    <location>
        <begin position="216"/>
        <end position="241"/>
    </location>
</feature>
<keyword evidence="5" id="KW-0762">Sugar transport</keyword>
<name>A0ABU7VVD8_9BACL</name>
<dbReference type="Proteomes" id="UP001306950">
    <property type="component" value="Unassembled WGS sequence"/>
</dbReference>
<keyword evidence="8 9" id="KW-0472">Membrane</keyword>
<comment type="subcellular location">
    <subcellularLocation>
        <location evidence="1">Cell membrane</location>
        <topology evidence="1">Multi-pass membrane protein</topology>
    </subcellularLocation>
</comment>
<feature type="transmembrane region" description="Helical" evidence="9">
    <location>
        <begin position="51"/>
        <end position="71"/>
    </location>
</feature>
<dbReference type="EMBL" id="JAZHPZ010000008">
    <property type="protein sequence ID" value="MEF2967440.1"/>
    <property type="molecule type" value="Genomic_DNA"/>
</dbReference>
<dbReference type="CDD" id="cd17471">
    <property type="entry name" value="MFS_Set"/>
    <property type="match status" value="1"/>
</dbReference>
<feature type="transmembrane region" description="Helical" evidence="9">
    <location>
        <begin position="20"/>
        <end position="39"/>
    </location>
</feature>
<evidence type="ECO:0000256" key="7">
    <source>
        <dbReference type="ARBA" id="ARBA00022989"/>
    </source>
</evidence>
<reference evidence="11 12" key="1">
    <citation type="submission" date="2024-02" db="EMBL/GenBank/DDBJ databases">
        <title>A nitrogen-fixing paenibacillus bacterium.</title>
        <authorList>
            <person name="Zhang W.L."/>
            <person name="Chen S.F."/>
        </authorList>
    </citation>
    <scope>NUCLEOTIDE SEQUENCE [LARGE SCALE GENOMIC DNA]</scope>
    <source>
        <strain evidence="11 12">M1</strain>
    </source>
</reference>
<feature type="transmembrane region" description="Helical" evidence="9">
    <location>
        <begin position="151"/>
        <end position="171"/>
    </location>
</feature>
<evidence type="ECO:0000313" key="11">
    <source>
        <dbReference type="EMBL" id="MEF2967440.1"/>
    </source>
</evidence>
<feature type="domain" description="Major facilitator superfamily (MFS) profile" evidence="10">
    <location>
        <begin position="214"/>
        <end position="403"/>
    </location>
</feature>
<keyword evidence="4" id="KW-1003">Cell membrane</keyword>
<evidence type="ECO:0000259" key="10">
    <source>
        <dbReference type="PROSITE" id="PS50850"/>
    </source>
</evidence>
<evidence type="ECO:0000256" key="5">
    <source>
        <dbReference type="ARBA" id="ARBA00022597"/>
    </source>
</evidence>
<evidence type="ECO:0000256" key="9">
    <source>
        <dbReference type="SAM" id="Phobius"/>
    </source>
</evidence>
<dbReference type="SUPFAM" id="SSF103473">
    <property type="entry name" value="MFS general substrate transporter"/>
    <property type="match status" value="2"/>
</dbReference>
<feature type="transmembrane region" description="Helical" evidence="9">
    <location>
        <begin position="177"/>
        <end position="195"/>
    </location>
</feature>
<evidence type="ECO:0000256" key="2">
    <source>
        <dbReference type="ARBA" id="ARBA00006523"/>
    </source>
</evidence>
<evidence type="ECO:0000256" key="8">
    <source>
        <dbReference type="ARBA" id="ARBA00023136"/>
    </source>
</evidence>
<feature type="transmembrane region" description="Helical" evidence="9">
    <location>
        <begin position="107"/>
        <end position="130"/>
    </location>
</feature>
<sequence>MNKLILSLKNMVQIPDFKQFMVTIFFLGVTASVYGPYISIFGLQEMQMTPALFSLYYSLSTIFGIVLNLALGRLSDVVRSRKLIIFAVLLSGAVGYAILAFSRNYSVVLISSCLFVALSNAAFPQLFAFAKETLGHDSQETNTSVIGTLRSFYSIGWVIGPLLGSLVFLYYGFTWLYLFVAVLFLMLMVILKSGKLHENDNKARPKKKAVVMSRKIFLSVVSFIFIFTASGISMISLPLLITEELHISKAYIGVLYSAASFTEIPCMMFFGYVAGKVNKSRLVAAGIAAALLYYFGMMLASQMWQLFCLQILSGIAISLIMGLGISYFQDLISDQPGTTTALYTTTNRLGSVTAGFLTGYLYQWYNYRVTFLVCGIMAICSLVFLFISNINSAALKQNESNSM</sequence>
<accession>A0ABU7VVD8</accession>
<feature type="transmembrane region" description="Helical" evidence="9">
    <location>
        <begin position="307"/>
        <end position="328"/>
    </location>
</feature>
<dbReference type="InterPro" id="IPR011701">
    <property type="entry name" value="MFS"/>
</dbReference>
<protein>
    <submittedName>
        <fullName evidence="11">Sugar efflux transporter</fullName>
    </submittedName>
</protein>
<keyword evidence="6 9" id="KW-0812">Transmembrane</keyword>
<evidence type="ECO:0000256" key="1">
    <source>
        <dbReference type="ARBA" id="ARBA00004651"/>
    </source>
</evidence>
<feature type="transmembrane region" description="Helical" evidence="9">
    <location>
        <begin position="368"/>
        <end position="387"/>
    </location>
</feature>